<organism evidence="2 3">
    <name type="scientific">Methanoculleus chikugoensis</name>
    <dbReference type="NCBI Taxonomy" id="118126"/>
    <lineage>
        <taxon>Archaea</taxon>
        <taxon>Methanobacteriati</taxon>
        <taxon>Methanobacteriota</taxon>
        <taxon>Stenosarchaea group</taxon>
        <taxon>Methanomicrobia</taxon>
        <taxon>Methanomicrobiales</taxon>
        <taxon>Methanomicrobiaceae</taxon>
        <taxon>Methanoculleus</taxon>
    </lineage>
</organism>
<evidence type="ECO:0000256" key="1">
    <source>
        <dbReference type="SAM" id="Phobius"/>
    </source>
</evidence>
<proteinExistence type="predicted"/>
<evidence type="ECO:0008006" key="4">
    <source>
        <dbReference type="Google" id="ProtNLM"/>
    </source>
</evidence>
<keyword evidence="1" id="KW-0472">Membrane</keyword>
<evidence type="ECO:0000313" key="3">
    <source>
        <dbReference type="Proteomes" id="UP000184671"/>
    </source>
</evidence>
<reference evidence="2 3" key="1">
    <citation type="submission" date="2016-08" db="EMBL/GenBank/DDBJ databases">
        <authorList>
            <person name="Seilhamer J.J."/>
        </authorList>
    </citation>
    <scope>NUCLEOTIDE SEQUENCE [LARGE SCALE GENOMIC DNA]</scope>
    <source>
        <strain evidence="2">L21-II-0</strain>
    </source>
</reference>
<dbReference type="STRING" id="118126.L21_1070"/>
<dbReference type="Proteomes" id="UP000184671">
    <property type="component" value="Unassembled WGS sequence"/>
</dbReference>
<dbReference type="EMBL" id="FMID01000025">
    <property type="protein sequence ID" value="SCL75178.1"/>
    <property type="molecule type" value="Genomic_DNA"/>
</dbReference>
<dbReference type="InterPro" id="IPR012874">
    <property type="entry name" value="DUF1673_METspp"/>
</dbReference>
<evidence type="ECO:0000313" key="2">
    <source>
        <dbReference type="EMBL" id="SCL75178.1"/>
    </source>
</evidence>
<protein>
    <recommendedName>
        <fullName evidence="4">DUF1673 family protein</fullName>
    </recommendedName>
</protein>
<feature type="transmembrane region" description="Helical" evidence="1">
    <location>
        <begin position="57"/>
        <end position="75"/>
    </location>
</feature>
<accession>A0A1M4MK36</accession>
<gene>
    <name evidence="2" type="ORF">L21_1070</name>
</gene>
<keyword evidence="1" id="KW-1133">Transmembrane helix</keyword>
<dbReference type="RefSeq" id="WP_256712407.1">
    <property type="nucleotide sequence ID" value="NZ_FMID01000025.1"/>
</dbReference>
<feature type="transmembrane region" description="Helical" evidence="1">
    <location>
        <begin position="153"/>
        <end position="175"/>
    </location>
</feature>
<feature type="transmembrane region" description="Helical" evidence="1">
    <location>
        <begin position="81"/>
        <end position="104"/>
    </location>
</feature>
<keyword evidence="1" id="KW-0812">Transmembrane</keyword>
<dbReference type="AlphaFoldDB" id="A0A1M4MK36"/>
<name>A0A1M4MK36_9EURY</name>
<dbReference type="Pfam" id="PF07895">
    <property type="entry name" value="DUF1673"/>
    <property type="match status" value="1"/>
</dbReference>
<sequence length="202" mass="22493">MMLKVTGAIRRLMGWCPMTGSMRPELTMRPATAAVPGGRDGPLRTRPGWWRLHHNQLLVAAIAFSAAAPALFILVEDALGHLAMWTGLAVGVGALLGSLLSYRSRYARVAAGEFRRDNMTRRQRIVQYLRVPVASVLLAAGMAYFVLGEMFDRMLGVVLGMCLICWIWYGLTILWERRHKAIMIAEWGSVYTVDTATEGERV</sequence>
<feature type="transmembrane region" description="Helical" evidence="1">
    <location>
        <begin position="125"/>
        <end position="147"/>
    </location>
</feature>